<dbReference type="RefSeq" id="WP_376997812.1">
    <property type="nucleotide sequence ID" value="NZ_JBHSLC010000081.1"/>
</dbReference>
<dbReference type="Pfam" id="PF25680">
    <property type="entry name" value="Mom"/>
    <property type="match status" value="1"/>
</dbReference>
<dbReference type="InterPro" id="IPR057895">
    <property type="entry name" value="Mom"/>
</dbReference>
<sequence length="306" mass="33848">MKVSLPHGDIPQPTIFDKRWQNRRERWAPPESRDLFRPAEFGVDIAEERAARDLVCRHHYSGSFPAARLSIGLYRKTGVAPAALVGVAVFSVPMQGAAITRYTGLSPVNGVELGRFVCTPEVAFNGETWFLRRALPILRAEKGVAAVLSYADPMERTTAGGELTKPAHVGQIYQAHNATFAGRAAARWLWIDRNGQVVSPRALSKIRMQERGHAYAERQIIATGADARRPGEEPSDWLRRVLREPTFRRVKHPGNFAYVFGLTREARTTIKLANPTPLPFPRLRHVARQQPAASSGVTGDLFGGAA</sequence>
<organism evidence="1 2">
    <name type="scientific">Azospirillum himalayense</name>
    <dbReference type="NCBI Taxonomy" id="654847"/>
    <lineage>
        <taxon>Bacteria</taxon>
        <taxon>Pseudomonadati</taxon>
        <taxon>Pseudomonadota</taxon>
        <taxon>Alphaproteobacteria</taxon>
        <taxon>Rhodospirillales</taxon>
        <taxon>Azospirillaceae</taxon>
        <taxon>Azospirillum</taxon>
    </lineage>
</organism>
<reference evidence="2" key="1">
    <citation type="journal article" date="2019" name="Int. J. Syst. Evol. Microbiol.">
        <title>The Global Catalogue of Microorganisms (GCM) 10K type strain sequencing project: providing services to taxonomists for standard genome sequencing and annotation.</title>
        <authorList>
            <consortium name="The Broad Institute Genomics Platform"/>
            <consortium name="The Broad Institute Genome Sequencing Center for Infectious Disease"/>
            <person name="Wu L."/>
            <person name="Ma J."/>
        </authorList>
    </citation>
    <scope>NUCLEOTIDE SEQUENCE [LARGE SCALE GENOMIC DNA]</scope>
    <source>
        <strain evidence="2">CCUG 58760</strain>
    </source>
</reference>
<gene>
    <name evidence="1" type="ORF">ACFPMG_24330</name>
</gene>
<dbReference type="Proteomes" id="UP001596166">
    <property type="component" value="Unassembled WGS sequence"/>
</dbReference>
<evidence type="ECO:0000313" key="2">
    <source>
        <dbReference type="Proteomes" id="UP001596166"/>
    </source>
</evidence>
<keyword evidence="2" id="KW-1185">Reference proteome</keyword>
<dbReference type="EMBL" id="JBHSLC010000081">
    <property type="protein sequence ID" value="MFC5358118.1"/>
    <property type="molecule type" value="Genomic_DNA"/>
</dbReference>
<comment type="caution">
    <text evidence="1">The sequence shown here is derived from an EMBL/GenBank/DDBJ whole genome shotgun (WGS) entry which is preliminary data.</text>
</comment>
<accession>A0ABW0GEX9</accession>
<name>A0ABW0GEX9_9PROT</name>
<evidence type="ECO:0008006" key="3">
    <source>
        <dbReference type="Google" id="ProtNLM"/>
    </source>
</evidence>
<protein>
    <recommendedName>
        <fullName evidence="3">Acetoacetate decarboxylase</fullName>
    </recommendedName>
</protein>
<evidence type="ECO:0000313" key="1">
    <source>
        <dbReference type="EMBL" id="MFC5358118.1"/>
    </source>
</evidence>
<proteinExistence type="predicted"/>